<dbReference type="EMBL" id="CP039347">
    <property type="protein sequence ID" value="QCD87281.1"/>
    <property type="molecule type" value="Genomic_DNA"/>
</dbReference>
<dbReference type="Proteomes" id="UP000501690">
    <property type="component" value="Linkage Group LG3"/>
</dbReference>
<sequence>MTSGIPIETVRKVREDPPKELAESNWPAKGGYGWAIADVRNQSSLFRWSRLLNSWLNCTPVISKGVSGDIVSLKRVSAIDRVCHGQEGAIEKFFYMYMCHFSQLHVRLPLNGFTMGVLRTLNVTPTQLHLNSWAYLQAFRILCQSLYLEPTPYVFLYFYDTRPRRPATWLSLISRPSISRLDAFSQSFKHFKDGYFKVVVKEGGKAHFLNADGSTKFPFSWIGNPSRYKDMGMDELSAGHMAQSGKKNLALFQSLRKEMAAKAKAAGKTDVPNLQESVVEVHVHGGTKRKAELPPRHGKGKDVKRREVKEGGRERVEELQRKVDKLEEEKVALEKAKESWDVERKRLATWRVRCLDSEEKLNKRIRELEEDYDDLKEKYDGAVGELNDLKNSIIQEHINGFEKGLRQAAFFHGGIDVTDVKFDVNKDVIDGRLVNEYEGSDGEEAKAGVEDKAAEEVNKAVDAGEVAPDVAE</sequence>
<evidence type="ECO:0008006" key="4">
    <source>
        <dbReference type="Google" id="ProtNLM"/>
    </source>
</evidence>
<gene>
    <name evidence="2" type="ORF">DEO72_LG3g1815</name>
</gene>
<name>A0A4D6LF97_VIGUN</name>
<protein>
    <recommendedName>
        <fullName evidence="4">Transposase</fullName>
    </recommendedName>
</protein>
<reference evidence="2 3" key="1">
    <citation type="submission" date="2019-04" db="EMBL/GenBank/DDBJ databases">
        <title>An improved genome assembly and genetic linkage map for asparagus bean, Vigna unguiculata ssp. sesquipedialis.</title>
        <authorList>
            <person name="Xia Q."/>
            <person name="Zhang R."/>
            <person name="Dong Y."/>
        </authorList>
    </citation>
    <scope>NUCLEOTIDE SEQUENCE [LARGE SCALE GENOMIC DNA]</scope>
    <source>
        <tissue evidence="2">Leaf</tissue>
    </source>
</reference>
<proteinExistence type="predicted"/>
<evidence type="ECO:0000313" key="3">
    <source>
        <dbReference type="Proteomes" id="UP000501690"/>
    </source>
</evidence>
<keyword evidence="3" id="KW-1185">Reference proteome</keyword>
<organism evidence="2 3">
    <name type="scientific">Vigna unguiculata</name>
    <name type="common">Cowpea</name>
    <dbReference type="NCBI Taxonomy" id="3917"/>
    <lineage>
        <taxon>Eukaryota</taxon>
        <taxon>Viridiplantae</taxon>
        <taxon>Streptophyta</taxon>
        <taxon>Embryophyta</taxon>
        <taxon>Tracheophyta</taxon>
        <taxon>Spermatophyta</taxon>
        <taxon>Magnoliopsida</taxon>
        <taxon>eudicotyledons</taxon>
        <taxon>Gunneridae</taxon>
        <taxon>Pentapetalae</taxon>
        <taxon>rosids</taxon>
        <taxon>fabids</taxon>
        <taxon>Fabales</taxon>
        <taxon>Fabaceae</taxon>
        <taxon>Papilionoideae</taxon>
        <taxon>50 kb inversion clade</taxon>
        <taxon>NPAAA clade</taxon>
        <taxon>indigoferoid/millettioid clade</taxon>
        <taxon>Phaseoleae</taxon>
        <taxon>Vigna</taxon>
    </lineage>
</organism>
<dbReference type="AlphaFoldDB" id="A0A4D6LF97"/>
<feature type="region of interest" description="Disordered" evidence="1">
    <location>
        <begin position="284"/>
        <end position="311"/>
    </location>
</feature>
<evidence type="ECO:0000313" key="2">
    <source>
        <dbReference type="EMBL" id="QCD87281.1"/>
    </source>
</evidence>
<accession>A0A4D6LF97</accession>
<evidence type="ECO:0000256" key="1">
    <source>
        <dbReference type="SAM" id="MobiDB-lite"/>
    </source>
</evidence>